<feature type="signal peptide" evidence="2">
    <location>
        <begin position="1"/>
        <end position="17"/>
    </location>
</feature>
<feature type="region of interest" description="Disordered" evidence="1">
    <location>
        <begin position="524"/>
        <end position="588"/>
    </location>
</feature>
<feature type="compositionally biased region" description="Polar residues" evidence="1">
    <location>
        <begin position="903"/>
        <end position="912"/>
    </location>
</feature>
<dbReference type="RefSeq" id="XP_024885975.1">
    <property type="nucleotide sequence ID" value="XM_025030207.1"/>
</dbReference>
<feature type="region of interest" description="Disordered" evidence="1">
    <location>
        <begin position="481"/>
        <end position="509"/>
    </location>
</feature>
<feature type="region of interest" description="Disordered" evidence="1">
    <location>
        <begin position="159"/>
        <end position="185"/>
    </location>
</feature>
<evidence type="ECO:0000313" key="4">
    <source>
        <dbReference type="RefSeq" id="XP_024885975.1"/>
    </source>
</evidence>
<dbReference type="Proteomes" id="UP000504618">
    <property type="component" value="Unplaced"/>
</dbReference>
<feature type="region of interest" description="Disordered" evidence="1">
    <location>
        <begin position="224"/>
        <end position="440"/>
    </location>
</feature>
<accession>A0A6J1QZE3</accession>
<dbReference type="GeneID" id="112463693"/>
<gene>
    <name evidence="4" type="primary">LOC112463693</name>
</gene>
<dbReference type="OrthoDB" id="7701848at2759"/>
<reference evidence="4" key="1">
    <citation type="submission" date="2025-08" db="UniProtKB">
        <authorList>
            <consortium name="RefSeq"/>
        </authorList>
    </citation>
    <scope>IDENTIFICATION</scope>
    <source>
        <tissue evidence="4">Whole body</tissue>
    </source>
</reference>
<evidence type="ECO:0000256" key="1">
    <source>
        <dbReference type="SAM" id="MobiDB-lite"/>
    </source>
</evidence>
<evidence type="ECO:0000313" key="3">
    <source>
        <dbReference type="Proteomes" id="UP000504618"/>
    </source>
</evidence>
<evidence type="ECO:0000256" key="2">
    <source>
        <dbReference type="SAM" id="SignalP"/>
    </source>
</evidence>
<keyword evidence="2" id="KW-0732">Signal</keyword>
<feature type="compositionally biased region" description="Basic and acidic residues" evidence="1">
    <location>
        <begin position="538"/>
        <end position="549"/>
    </location>
</feature>
<feature type="region of interest" description="Disordered" evidence="1">
    <location>
        <begin position="91"/>
        <end position="124"/>
    </location>
</feature>
<name>A0A6J1QZE3_9HYME</name>
<feature type="compositionally biased region" description="Basic residues" evidence="1">
    <location>
        <begin position="917"/>
        <end position="928"/>
    </location>
</feature>
<feature type="chain" id="PRO_5026682547" evidence="2">
    <location>
        <begin position="18"/>
        <end position="1076"/>
    </location>
</feature>
<feature type="region of interest" description="Disordered" evidence="1">
    <location>
        <begin position="903"/>
        <end position="981"/>
    </location>
</feature>
<keyword evidence="3" id="KW-1185">Reference proteome</keyword>
<organism evidence="3 4">
    <name type="scientific">Temnothorax curvispinosus</name>
    <dbReference type="NCBI Taxonomy" id="300111"/>
    <lineage>
        <taxon>Eukaryota</taxon>
        <taxon>Metazoa</taxon>
        <taxon>Ecdysozoa</taxon>
        <taxon>Arthropoda</taxon>
        <taxon>Hexapoda</taxon>
        <taxon>Insecta</taxon>
        <taxon>Pterygota</taxon>
        <taxon>Neoptera</taxon>
        <taxon>Endopterygota</taxon>
        <taxon>Hymenoptera</taxon>
        <taxon>Apocrita</taxon>
        <taxon>Aculeata</taxon>
        <taxon>Formicoidea</taxon>
        <taxon>Formicidae</taxon>
        <taxon>Myrmicinae</taxon>
        <taxon>Temnothorax</taxon>
    </lineage>
</organism>
<proteinExistence type="predicted"/>
<feature type="compositionally biased region" description="Basic and acidic residues" evidence="1">
    <location>
        <begin position="563"/>
        <end position="572"/>
    </location>
</feature>
<dbReference type="AlphaFoldDB" id="A0A6J1QZE3"/>
<feature type="compositionally biased region" description="Basic and acidic residues" evidence="1">
    <location>
        <begin position="240"/>
        <end position="364"/>
    </location>
</feature>
<sequence length="1076" mass="124183">MEYARIFILCLLCIARASEMPPEEIVELTAEPLTYEDLSRISVQGTDGIDEQSTENPRDKRALGLLLSGLAQIFGYTVTPIQFASLPNPNVTSPAATSNSSKTNVNVKQQTASSRPAKNTTMPKQQETIRFTGVLNFGNNSNIIGHLQRYEQIFHGRGNSTAPTMMTTPRPPTAPTKIPLDPRTNTQTRPPLLAPFFVKIPLPIAPELLPVGTPHEDLGLSYPSPTVSITSGTNENTETPVRKEQETVYRNNEDTERYTVEEKDIYDEKDVKKPVDKHSHQLFVDEPRRNKQQNDRRNELQRKQEEQRVKKLEQQEEKRNRDKAAHYDEKEMNERYRNREQAIAGRNREYAPKHVSTEERKPARDEEEDESSAEYTSRENLSNESSKQSSKEQKEKEQSEDYPNYDDHSSRHAYKQPEDTDKYPEVRYNQQLPIGDYFHENNPEVIRDSYGEVLDNKKLEDDRIAGYISMFKHPYVQADAYDSRRAHPEDASREENERETSAEDGYDEHLTRLQKLREEYALPENKYEEYDLNDEGEADRNDRESERIQNRTSARSRGPKTGRLRDKEDNRARRPTGPNRDVARLENAKSQEEVDFARYVPLVVPVRYIDANEKVQQATTRQLNYKEADKSTDSRFSEDNVGPTRTVLKEDLTPQIGLPERPRQLHEGEHKELHVWPPPFDYAFDNTEPANAIIPPNPRNYYPQNYAPNYYQHVVNQVATQDANDKSSEQPSGYIVVVGNPAYPYRYPYNIYYFSNEAVNSRNQILQSNAEVAHPRNQIPQPNAEVTHPRNQIYVAQQSASQQIIQTKPNITEYNLNETTNSPRDYYYQPQEVPASVLDRYRYILGETGERAPQVKEPFNIEIRSQIPNVENWSNRIYRPQVPSNTAEEAPRPVYVHSQSIASANQNAQSGPSERPRHSRLLRKRKSVRPQNVRRKEDEKATTPQPKNEPEEFLKNEPKEFPKSNKPFEDPQSAHDFFGFSKDDYNFGSESSDATKVVEENGKIAEESDVLVAPEPPIAYHHDDESIAKDADDPENNPEKAKVTEYRNKVTTLRVSERRQLMPNGPIHYVDFIRKL</sequence>
<protein>
    <submittedName>
        <fullName evidence="4">Uncharacterized protein LOC112463693</fullName>
    </submittedName>
</protein>
<feature type="compositionally biased region" description="Polar residues" evidence="1">
    <location>
        <begin position="224"/>
        <end position="239"/>
    </location>
</feature>
<feature type="compositionally biased region" description="Basic and acidic residues" evidence="1">
    <location>
        <begin position="948"/>
        <end position="973"/>
    </location>
</feature>
<feature type="compositionally biased region" description="Basic and acidic residues" evidence="1">
    <location>
        <begin position="389"/>
        <end position="425"/>
    </location>
</feature>